<keyword evidence="4" id="KW-1185">Reference proteome</keyword>
<comment type="caution">
    <text evidence="3">The sequence shown here is derived from an EMBL/GenBank/DDBJ whole genome shotgun (WGS) entry which is preliminary data.</text>
</comment>
<dbReference type="PANTHER" id="PTHR43649:SF14">
    <property type="entry name" value="BLR3389 PROTEIN"/>
    <property type="match status" value="1"/>
</dbReference>
<evidence type="ECO:0000313" key="3">
    <source>
        <dbReference type="EMBL" id="GKX27665.1"/>
    </source>
</evidence>
<dbReference type="InterPro" id="IPR050490">
    <property type="entry name" value="Bact_solute-bd_prot1"/>
</dbReference>
<feature type="signal peptide" evidence="2">
    <location>
        <begin position="1"/>
        <end position="22"/>
    </location>
</feature>
<proteinExistence type="predicted"/>
<keyword evidence="2" id="KW-0732">Signal</keyword>
<dbReference type="PANTHER" id="PTHR43649">
    <property type="entry name" value="ARABINOSE-BINDING PROTEIN-RELATED"/>
    <property type="match status" value="1"/>
</dbReference>
<dbReference type="SUPFAM" id="SSF53850">
    <property type="entry name" value="Periplasmic binding protein-like II"/>
    <property type="match status" value="1"/>
</dbReference>
<name>A0A9W5Y844_9FIRM</name>
<dbReference type="Gene3D" id="3.40.190.10">
    <property type="entry name" value="Periplasmic binding protein-like II"/>
    <property type="match status" value="2"/>
</dbReference>
<feature type="compositionally biased region" description="Basic and acidic residues" evidence="1">
    <location>
        <begin position="39"/>
        <end position="51"/>
    </location>
</feature>
<dbReference type="RefSeq" id="WP_281811179.1">
    <property type="nucleotide sequence ID" value="NZ_BRLB01000001.1"/>
</dbReference>
<dbReference type="PROSITE" id="PS51257">
    <property type="entry name" value="PROKAR_LIPOPROTEIN"/>
    <property type="match status" value="1"/>
</dbReference>
<reference evidence="3" key="1">
    <citation type="submission" date="2022-06" db="EMBL/GenBank/DDBJ databases">
        <title>Vallitalea longa sp. nov., an anaerobic bacterium isolated from marine sediment.</title>
        <authorList>
            <person name="Hirano S."/>
            <person name="Terahara T."/>
            <person name="Mori K."/>
            <person name="Hamada M."/>
            <person name="Matsumoto R."/>
            <person name="Kobayashi T."/>
        </authorList>
    </citation>
    <scope>NUCLEOTIDE SEQUENCE</scope>
    <source>
        <strain evidence="3">SH18-1</strain>
    </source>
</reference>
<protein>
    <submittedName>
        <fullName evidence="3">Sugar ABC transporter substrate-binding protein</fullName>
    </submittedName>
</protein>
<dbReference type="InterPro" id="IPR006059">
    <property type="entry name" value="SBP"/>
</dbReference>
<evidence type="ECO:0000256" key="1">
    <source>
        <dbReference type="SAM" id="MobiDB-lite"/>
    </source>
</evidence>
<dbReference type="AlphaFoldDB" id="A0A9W5Y844"/>
<evidence type="ECO:0000256" key="2">
    <source>
        <dbReference type="SAM" id="SignalP"/>
    </source>
</evidence>
<dbReference type="EMBL" id="BRLB01000001">
    <property type="protein sequence ID" value="GKX27665.1"/>
    <property type="molecule type" value="Genomic_DNA"/>
</dbReference>
<accession>A0A9W5Y844</accession>
<feature type="region of interest" description="Disordered" evidence="1">
    <location>
        <begin position="24"/>
        <end position="51"/>
    </location>
</feature>
<organism evidence="3 4">
    <name type="scientific">Vallitalea longa</name>
    <dbReference type="NCBI Taxonomy" id="2936439"/>
    <lineage>
        <taxon>Bacteria</taxon>
        <taxon>Bacillati</taxon>
        <taxon>Bacillota</taxon>
        <taxon>Clostridia</taxon>
        <taxon>Lachnospirales</taxon>
        <taxon>Vallitaleaceae</taxon>
        <taxon>Vallitalea</taxon>
    </lineage>
</organism>
<evidence type="ECO:0000313" key="4">
    <source>
        <dbReference type="Proteomes" id="UP001144256"/>
    </source>
</evidence>
<dbReference type="Proteomes" id="UP001144256">
    <property type="component" value="Unassembled WGS sequence"/>
</dbReference>
<gene>
    <name evidence="3" type="ORF">SH1V18_01450</name>
</gene>
<feature type="chain" id="PRO_5040976011" evidence="2">
    <location>
        <begin position="23"/>
        <end position="467"/>
    </location>
</feature>
<feature type="compositionally biased region" description="Low complexity" evidence="1">
    <location>
        <begin position="24"/>
        <end position="38"/>
    </location>
</feature>
<dbReference type="Pfam" id="PF01547">
    <property type="entry name" value="SBP_bac_1"/>
    <property type="match status" value="1"/>
</dbReference>
<sequence length="467" mass="51938">MFRRIMRFILVSTMILSLTACGGNSLDSSSKSESGGDVSSDKNDGSKEKSVITITYREDGQGEKAPNYTWIKNAYETWDMKDQVELDLAPISASEGDYFAKVALQLQSPKTAPDLLTEDSFQLSADVEAGYLTDISDYVKDFPDFQDGKFYEKIIDGYTIDGRVYAIPYSADTRGLWYNRELLDKAGYSYPWQPNSWNDILEALAAIKETSPDVFPIWMNAGVATGEGTTMQTYEMLLYGTGEKLQDEDGKYIIESQAILDTLNMLKTIFTEGYGPDLSLVLNGQTSNTLYSEYFTKGKTAISLDGNWAVGRFNEDGMNPWPGYEDKIGFAAMPTQKGQEPGFITMSGGWGWAIPENADNKDVAFQFMKHLMSYDLYLNGICTKGNITVRKDIAEDEKYANQPFYSKASSLLDGAYFRPKEAKYAQVSTAIQTMVESVVTGTSPEDAIATYGSDVIRMVGEENVVRK</sequence>